<feature type="compositionally biased region" description="Low complexity" evidence="1">
    <location>
        <begin position="108"/>
        <end position="117"/>
    </location>
</feature>
<dbReference type="Gene3D" id="3.30.70.330">
    <property type="match status" value="1"/>
</dbReference>
<dbReference type="SUPFAM" id="SSF82708">
    <property type="entry name" value="R3H domain"/>
    <property type="match status" value="1"/>
</dbReference>
<dbReference type="Proteomes" id="UP000677228">
    <property type="component" value="Unassembled WGS sequence"/>
</dbReference>
<feature type="compositionally biased region" description="Polar residues" evidence="1">
    <location>
        <begin position="88"/>
        <end position="97"/>
    </location>
</feature>
<dbReference type="EMBL" id="CAJNOK010028917">
    <property type="protein sequence ID" value="CAF1441121.1"/>
    <property type="molecule type" value="Genomic_DNA"/>
</dbReference>
<dbReference type="Proteomes" id="UP000663829">
    <property type="component" value="Unassembled WGS sequence"/>
</dbReference>
<proteinExistence type="predicted"/>
<gene>
    <name evidence="3" type="ORF">GPM918_LOCUS39324</name>
    <name evidence="2" type="ORF">OVA965_LOCUS34447</name>
    <name evidence="5" type="ORF">SRO942_LOCUS40189</name>
    <name evidence="4" type="ORF">TMI583_LOCUS35367</name>
</gene>
<evidence type="ECO:0000313" key="5">
    <source>
        <dbReference type="EMBL" id="CAF4414263.1"/>
    </source>
</evidence>
<dbReference type="EMBL" id="CAJOBA010050724">
    <property type="protein sequence ID" value="CAF4237468.1"/>
    <property type="molecule type" value="Genomic_DNA"/>
</dbReference>
<dbReference type="OrthoDB" id="5418203at2759"/>
<sequence>VLVFPPFDSYHRLLIHRARDQNSNLFSISVGGKGSRRTLVCFIELAAKMADATSSTFIDQSTMNNTTLDDITSQNKNRRPDQVLYKPRSQTTKNGVNGDSCEAKTTTEETTNDNVTVPSPSATTVASKKCSSSKPKLKGARPSLETYIPPSRRRSTKKEETSVSAEDKPQILATTTTTTTTTAIDNIDSALSNIKLSDDASSDDSASWDKLFDDNGNAINEDEFLGKLRTTFKEEDISVKKVANDYSKWSLEDIQINEAELCHVVEAYDFPSQFRTEDLAAAFRTLTRTTFDIKWVDDTHALVVFPDASSTLDALQMQHALMKIRPMSQASVASRKKAKTSSGTNIFVK</sequence>
<dbReference type="Proteomes" id="UP000682733">
    <property type="component" value="Unassembled WGS sequence"/>
</dbReference>
<evidence type="ECO:0000256" key="1">
    <source>
        <dbReference type="SAM" id="MobiDB-lite"/>
    </source>
</evidence>
<dbReference type="GO" id="GO:0003676">
    <property type="term" value="F:nucleic acid binding"/>
    <property type="evidence" value="ECO:0007669"/>
    <property type="project" value="InterPro"/>
</dbReference>
<evidence type="ECO:0000313" key="3">
    <source>
        <dbReference type="EMBL" id="CAF1553166.1"/>
    </source>
</evidence>
<feature type="non-terminal residue" evidence="3">
    <location>
        <position position="1"/>
    </location>
</feature>
<dbReference type="EMBL" id="CAJOBC010093092">
    <property type="protein sequence ID" value="CAF4414263.1"/>
    <property type="molecule type" value="Genomic_DNA"/>
</dbReference>
<dbReference type="AlphaFoldDB" id="A0A815X221"/>
<reference evidence="3" key="1">
    <citation type="submission" date="2021-02" db="EMBL/GenBank/DDBJ databases">
        <authorList>
            <person name="Nowell W R."/>
        </authorList>
    </citation>
    <scope>NUCLEOTIDE SEQUENCE</scope>
</reference>
<dbReference type="PANTHER" id="PTHR21678">
    <property type="entry name" value="GROWTH INHIBITION AND DIFFERENTIATION RELATED PROTEIN 88"/>
    <property type="match status" value="1"/>
</dbReference>
<organism evidence="3 6">
    <name type="scientific">Didymodactylos carnosus</name>
    <dbReference type="NCBI Taxonomy" id="1234261"/>
    <lineage>
        <taxon>Eukaryota</taxon>
        <taxon>Metazoa</taxon>
        <taxon>Spiralia</taxon>
        <taxon>Gnathifera</taxon>
        <taxon>Rotifera</taxon>
        <taxon>Eurotatoria</taxon>
        <taxon>Bdelloidea</taxon>
        <taxon>Philodinida</taxon>
        <taxon>Philodinidae</taxon>
        <taxon>Didymodactylos</taxon>
    </lineage>
</organism>
<dbReference type="Proteomes" id="UP000681722">
    <property type="component" value="Unassembled WGS sequence"/>
</dbReference>
<protein>
    <recommendedName>
        <fullName evidence="7">R3H domain-containing protein</fullName>
    </recommendedName>
</protein>
<feature type="region of interest" description="Disordered" evidence="1">
    <location>
        <begin position="68"/>
        <end position="167"/>
    </location>
</feature>
<evidence type="ECO:0000313" key="4">
    <source>
        <dbReference type="EMBL" id="CAF4237468.1"/>
    </source>
</evidence>
<comment type="caution">
    <text evidence="3">The sequence shown here is derived from an EMBL/GenBank/DDBJ whole genome shotgun (WGS) entry which is preliminary data.</text>
</comment>
<feature type="compositionally biased region" description="Basic and acidic residues" evidence="1">
    <location>
        <begin position="157"/>
        <end position="167"/>
    </location>
</feature>
<keyword evidence="6" id="KW-1185">Reference proteome</keyword>
<evidence type="ECO:0000313" key="6">
    <source>
        <dbReference type="Proteomes" id="UP000663829"/>
    </source>
</evidence>
<dbReference type="InterPro" id="IPR012677">
    <property type="entry name" value="Nucleotide-bd_a/b_plait_sf"/>
</dbReference>
<accession>A0A815X221</accession>
<evidence type="ECO:0008006" key="7">
    <source>
        <dbReference type="Google" id="ProtNLM"/>
    </source>
</evidence>
<name>A0A815X221_9BILA</name>
<dbReference type="PANTHER" id="PTHR21678:SF0">
    <property type="entry name" value="C3H1-TYPE DOMAIN-CONTAINING PROTEIN"/>
    <property type="match status" value="1"/>
</dbReference>
<evidence type="ECO:0000313" key="2">
    <source>
        <dbReference type="EMBL" id="CAF1441121.1"/>
    </source>
</evidence>
<dbReference type="EMBL" id="CAJNOQ010027401">
    <property type="protein sequence ID" value="CAF1553166.1"/>
    <property type="molecule type" value="Genomic_DNA"/>
</dbReference>
<dbReference type="InterPro" id="IPR036867">
    <property type="entry name" value="R3H_dom_sf"/>
</dbReference>
<dbReference type="InterPro" id="IPR039884">
    <property type="entry name" value="R3HC1/R3HCL"/>
</dbReference>